<evidence type="ECO:0000256" key="7">
    <source>
        <dbReference type="ARBA" id="ARBA00023027"/>
    </source>
</evidence>
<evidence type="ECO:0000313" key="14">
    <source>
        <dbReference type="Proteomes" id="UP000037109"/>
    </source>
</evidence>
<dbReference type="AlphaFoldDB" id="A0A0M0GDH7"/>
<comment type="caution">
    <text evidence="13">The sequence shown here is derived from an EMBL/GenBank/DDBJ whole genome shotgun (WGS) entry which is preliminary data.</text>
</comment>
<dbReference type="OrthoDB" id="9771073at2"/>
<dbReference type="GO" id="GO:0033499">
    <property type="term" value="P:galactose catabolic process via UDP-galactose, Leloir pathway"/>
    <property type="evidence" value="ECO:0007669"/>
    <property type="project" value="TreeGrafter"/>
</dbReference>
<dbReference type="EMBL" id="LGUF01000007">
    <property type="protein sequence ID" value="KON87828.1"/>
    <property type="molecule type" value="Genomic_DNA"/>
</dbReference>
<keyword evidence="9 11" id="KW-0413">Isomerase</keyword>
<keyword evidence="7 11" id="KW-0520">NAD</keyword>
<keyword evidence="14" id="KW-1185">Reference proteome</keyword>
<evidence type="ECO:0000256" key="4">
    <source>
        <dbReference type="ARBA" id="ARBA00007637"/>
    </source>
</evidence>
<accession>A0A0M0GDH7</accession>
<evidence type="ECO:0000256" key="8">
    <source>
        <dbReference type="ARBA" id="ARBA00023144"/>
    </source>
</evidence>
<evidence type="ECO:0000256" key="9">
    <source>
        <dbReference type="ARBA" id="ARBA00023235"/>
    </source>
</evidence>
<dbReference type="EC" id="5.1.3.2" evidence="5 11"/>
<feature type="domain" description="NAD-dependent epimerase/dehydratase" evidence="12">
    <location>
        <begin position="3"/>
        <end position="252"/>
    </location>
</feature>
<reference evidence="14" key="1">
    <citation type="submission" date="2015-07" db="EMBL/GenBank/DDBJ databases">
        <title>Fjat-10036 dsm4.</title>
        <authorList>
            <person name="Liu B."/>
            <person name="Wang J."/>
            <person name="Zhu Y."/>
            <person name="Liu G."/>
            <person name="Chen Q."/>
            <person name="Chen Z."/>
            <person name="Lan J."/>
            <person name="Che J."/>
            <person name="Ge C."/>
            <person name="Shi H."/>
            <person name="Pan Z."/>
            <person name="Liu X."/>
        </authorList>
    </citation>
    <scope>NUCLEOTIDE SEQUENCE [LARGE SCALE GENOMIC DNA]</scope>
    <source>
        <strain evidence="14">DSM 4</strain>
    </source>
</reference>
<dbReference type="Gene3D" id="3.90.25.10">
    <property type="entry name" value="UDP-galactose 4-epimerase, domain 1"/>
    <property type="match status" value="1"/>
</dbReference>
<comment type="similarity">
    <text evidence="4 11">Belongs to the NAD(P)-dependent epimerase/dehydratase family.</text>
</comment>
<dbReference type="CDD" id="cd05247">
    <property type="entry name" value="UDP_G4E_1_SDR_e"/>
    <property type="match status" value="1"/>
</dbReference>
<dbReference type="InterPro" id="IPR036291">
    <property type="entry name" value="NAD(P)-bd_dom_sf"/>
</dbReference>
<dbReference type="PANTHER" id="PTHR43725:SF53">
    <property type="entry name" value="UDP-ARABINOSE 4-EPIMERASE 1"/>
    <property type="match status" value="1"/>
</dbReference>
<dbReference type="Proteomes" id="UP000037109">
    <property type="component" value="Unassembled WGS sequence"/>
</dbReference>
<proteinExistence type="inferred from homology"/>
<keyword evidence="10 11" id="KW-0119">Carbohydrate metabolism</keyword>
<evidence type="ECO:0000256" key="1">
    <source>
        <dbReference type="ARBA" id="ARBA00000083"/>
    </source>
</evidence>
<evidence type="ECO:0000313" key="13">
    <source>
        <dbReference type="EMBL" id="KON87828.1"/>
    </source>
</evidence>
<dbReference type="Pfam" id="PF01370">
    <property type="entry name" value="Epimerase"/>
    <property type="match status" value="1"/>
</dbReference>
<dbReference type="PATRIC" id="fig|1459.3.peg.3021"/>
<protein>
    <recommendedName>
        <fullName evidence="6 11">UDP-glucose 4-epimerase</fullName>
        <ecNumber evidence="5 11">5.1.3.2</ecNumber>
    </recommendedName>
</protein>
<gene>
    <name evidence="13" type="ORF">AF332_13975</name>
</gene>
<evidence type="ECO:0000256" key="3">
    <source>
        <dbReference type="ARBA" id="ARBA00004947"/>
    </source>
</evidence>
<dbReference type="RefSeq" id="WP_053435181.1">
    <property type="nucleotide sequence ID" value="NZ_LGUF01000007.1"/>
</dbReference>
<comment type="cofactor">
    <cofactor evidence="2 11">
        <name>NAD(+)</name>
        <dbReference type="ChEBI" id="CHEBI:57540"/>
    </cofactor>
</comment>
<dbReference type="InterPro" id="IPR001509">
    <property type="entry name" value="Epimerase_deHydtase"/>
</dbReference>
<dbReference type="InterPro" id="IPR005886">
    <property type="entry name" value="UDP_G4E"/>
</dbReference>
<evidence type="ECO:0000256" key="5">
    <source>
        <dbReference type="ARBA" id="ARBA00013189"/>
    </source>
</evidence>
<dbReference type="NCBIfam" id="TIGR01179">
    <property type="entry name" value="galE"/>
    <property type="match status" value="1"/>
</dbReference>
<evidence type="ECO:0000256" key="2">
    <source>
        <dbReference type="ARBA" id="ARBA00001911"/>
    </source>
</evidence>
<organism evidence="13 14">
    <name type="scientific">Sporosarcina globispora</name>
    <name type="common">Bacillus globisporus</name>
    <dbReference type="NCBI Taxonomy" id="1459"/>
    <lineage>
        <taxon>Bacteria</taxon>
        <taxon>Bacillati</taxon>
        <taxon>Bacillota</taxon>
        <taxon>Bacilli</taxon>
        <taxon>Bacillales</taxon>
        <taxon>Caryophanaceae</taxon>
        <taxon>Sporosarcina</taxon>
    </lineage>
</organism>
<dbReference type="STRING" id="1459.AF332_13975"/>
<sequence>MAVLVVGGAGYVGSHAVRQLLDRNEEVVVIDNLETGHIKAVPGECTFFQGDIRDTLFLEKVFESTPIEAVMHFAANSLVGESMKDPLKYYDNNVFGTLCLLKTMKSFGVDKLVFSSTAAVYGEPENIPIAETEITKPENPYGETKLAIEKLLRWCEQAYGIHFMILRYFNVAGAHPSGEIGEDHFPETHLIPIILEAACGKRDKLLIYGDDYHTPDGTCIRDYIHVVDLADAHILALEKLRKENISRIYNLGNGSGFSVREILDAAKEVTKREIAAEIAPRRPGDPAILQASSLKAKVELGWCPVYTSIHSIIESAWKWLQLFPEGYQDR</sequence>
<evidence type="ECO:0000256" key="6">
    <source>
        <dbReference type="ARBA" id="ARBA00018569"/>
    </source>
</evidence>
<name>A0A0M0GDH7_SPOGL</name>
<comment type="pathway">
    <text evidence="3 11">Carbohydrate metabolism; galactose metabolism.</text>
</comment>
<keyword evidence="8" id="KW-0299">Galactose metabolism</keyword>
<comment type="catalytic activity">
    <reaction evidence="1 11">
        <text>UDP-alpha-D-glucose = UDP-alpha-D-galactose</text>
        <dbReference type="Rhea" id="RHEA:22168"/>
        <dbReference type="ChEBI" id="CHEBI:58885"/>
        <dbReference type="ChEBI" id="CHEBI:66914"/>
        <dbReference type="EC" id="5.1.3.2"/>
    </reaction>
</comment>
<dbReference type="UniPathway" id="UPA00214"/>
<evidence type="ECO:0000259" key="12">
    <source>
        <dbReference type="Pfam" id="PF01370"/>
    </source>
</evidence>
<evidence type="ECO:0000256" key="11">
    <source>
        <dbReference type="RuleBase" id="RU366046"/>
    </source>
</evidence>
<comment type="subunit">
    <text evidence="11">Homodimer.</text>
</comment>
<dbReference type="SUPFAM" id="SSF51735">
    <property type="entry name" value="NAD(P)-binding Rossmann-fold domains"/>
    <property type="match status" value="1"/>
</dbReference>
<dbReference type="Gene3D" id="3.40.50.720">
    <property type="entry name" value="NAD(P)-binding Rossmann-like Domain"/>
    <property type="match status" value="1"/>
</dbReference>
<dbReference type="GO" id="GO:0003978">
    <property type="term" value="F:UDP-glucose 4-epimerase activity"/>
    <property type="evidence" value="ECO:0007669"/>
    <property type="project" value="UniProtKB-UniRule"/>
</dbReference>
<dbReference type="PANTHER" id="PTHR43725">
    <property type="entry name" value="UDP-GLUCOSE 4-EPIMERASE"/>
    <property type="match status" value="1"/>
</dbReference>
<evidence type="ECO:0000256" key="10">
    <source>
        <dbReference type="ARBA" id="ARBA00023277"/>
    </source>
</evidence>